<protein>
    <submittedName>
        <fullName evidence="2">Uncharacterized protein</fullName>
    </submittedName>
</protein>
<dbReference type="RefSeq" id="WP_235751651.1">
    <property type="nucleotide sequence ID" value="NZ_JBIIEP010000006.1"/>
</dbReference>
<organism evidence="2 3">
    <name type="scientific">Planktothrix agardhii</name>
    <name type="common">Oscillatoria agardhii</name>
    <dbReference type="NCBI Taxonomy" id="1160"/>
    <lineage>
        <taxon>Bacteria</taxon>
        <taxon>Bacillati</taxon>
        <taxon>Cyanobacteriota</taxon>
        <taxon>Cyanophyceae</taxon>
        <taxon>Oscillatoriophycideae</taxon>
        <taxon>Oscillatoriales</taxon>
        <taxon>Microcoleaceae</taxon>
        <taxon>Planktothrix</taxon>
    </lineage>
</organism>
<proteinExistence type="predicted"/>
<evidence type="ECO:0000313" key="2">
    <source>
        <dbReference type="EMBL" id="CAD5961132.1"/>
    </source>
</evidence>
<dbReference type="EMBL" id="LR882963">
    <property type="protein sequence ID" value="CAD5961132.1"/>
    <property type="molecule type" value="Genomic_DNA"/>
</dbReference>
<dbReference type="GeneID" id="77288676"/>
<gene>
    <name evidence="1" type="ORF">PANO66_03260</name>
    <name evidence="2" type="ORF">PANO66_03292</name>
</gene>
<evidence type="ECO:0000313" key="1">
    <source>
        <dbReference type="EMBL" id="CAD5960635.1"/>
    </source>
</evidence>
<reference evidence="2" key="1">
    <citation type="submission" date="2020-09" db="EMBL/GenBank/DDBJ databases">
        <authorList>
            <person name="Blom J."/>
        </authorList>
    </citation>
    <scope>NUCLEOTIDE SEQUENCE</scope>
    <source>
        <strain evidence="2">No.66</strain>
    </source>
</reference>
<evidence type="ECO:0000313" key="3">
    <source>
        <dbReference type="Proteomes" id="UP001153761"/>
    </source>
</evidence>
<dbReference type="Proteomes" id="UP001153761">
    <property type="component" value="Chromosome"/>
</dbReference>
<dbReference type="EMBL" id="LR882963">
    <property type="protein sequence ID" value="CAD5960635.1"/>
    <property type="molecule type" value="Genomic_DNA"/>
</dbReference>
<sequence>MIFTPGTNATITSTTLENQFFTLCSLIQNIERDSAKNDKAVNLLTYTIDTDTDVAAGSASIYCTIIRNSLTGILDFTYPNPYTGVIYSEGTGGDSKSSGIITESLVERTYLIIAAEREKKRNDPNFTNKLTNPSWSINDVPLNSPIFHNAIFRFNFNLQTQTTFTGNGESRYAVEYL</sequence>
<accession>A0AAD1Q5Z4</accession>
<dbReference type="AlphaFoldDB" id="A0AAD1Q5Z4"/>
<name>A0AAD1Q5Z4_PLAAG</name>